<dbReference type="Gene3D" id="3.20.20.120">
    <property type="entry name" value="Enolase-like C-terminal domain"/>
    <property type="match status" value="1"/>
</dbReference>
<dbReference type="PANTHER" id="PTHR13794">
    <property type="entry name" value="ENOLASE SUPERFAMILY, MANDELATE RACEMASE"/>
    <property type="match status" value="1"/>
</dbReference>
<evidence type="ECO:0000256" key="3">
    <source>
        <dbReference type="ARBA" id="ARBA00022842"/>
    </source>
</evidence>
<dbReference type="EMBL" id="CP042305">
    <property type="protein sequence ID" value="QDZ15722.1"/>
    <property type="molecule type" value="Genomic_DNA"/>
</dbReference>
<organism evidence="5 6">
    <name type="scientific">Humibacter ginsenosidimutans</name>
    <dbReference type="NCBI Taxonomy" id="2599293"/>
    <lineage>
        <taxon>Bacteria</taxon>
        <taxon>Bacillati</taxon>
        <taxon>Actinomycetota</taxon>
        <taxon>Actinomycetes</taxon>
        <taxon>Micrococcales</taxon>
        <taxon>Microbacteriaceae</taxon>
        <taxon>Humibacter</taxon>
    </lineage>
</organism>
<dbReference type="AlphaFoldDB" id="A0A5B8M7Z4"/>
<accession>A0A5B8M7Z4</accession>
<dbReference type="Pfam" id="PF02746">
    <property type="entry name" value="MR_MLE_N"/>
    <property type="match status" value="1"/>
</dbReference>
<dbReference type="PROSITE" id="PS00908">
    <property type="entry name" value="MR_MLE_1"/>
    <property type="match status" value="1"/>
</dbReference>
<dbReference type="SUPFAM" id="SSF51604">
    <property type="entry name" value="Enolase C-terminal domain-like"/>
    <property type="match status" value="1"/>
</dbReference>
<dbReference type="Proteomes" id="UP000320216">
    <property type="component" value="Chromosome"/>
</dbReference>
<dbReference type="GO" id="GO:0000287">
    <property type="term" value="F:magnesium ion binding"/>
    <property type="evidence" value="ECO:0007669"/>
    <property type="project" value="TreeGrafter"/>
</dbReference>
<dbReference type="GO" id="GO:0016052">
    <property type="term" value="P:carbohydrate catabolic process"/>
    <property type="evidence" value="ECO:0007669"/>
    <property type="project" value="TreeGrafter"/>
</dbReference>
<reference evidence="5 6" key="1">
    <citation type="submission" date="2019-07" db="EMBL/GenBank/DDBJ databases">
        <title>Full genome sequence of Humibacter sp. WJ7-1.</title>
        <authorList>
            <person name="Im W.-T."/>
        </authorList>
    </citation>
    <scope>NUCLEOTIDE SEQUENCE [LARGE SCALE GENOMIC DNA]</scope>
    <source>
        <strain evidence="5 6">WJ7-1</strain>
    </source>
</reference>
<dbReference type="SFLD" id="SFLDS00001">
    <property type="entry name" value="Enolase"/>
    <property type="match status" value="1"/>
</dbReference>
<name>A0A5B8M7Z4_9MICO</name>
<dbReference type="OrthoDB" id="9796450at2"/>
<keyword evidence="2" id="KW-0479">Metal-binding</keyword>
<dbReference type="InterPro" id="IPR018110">
    <property type="entry name" value="Mandel_Rmase/mucon_lact_enz_CS"/>
</dbReference>
<dbReference type="InterPro" id="IPR029017">
    <property type="entry name" value="Enolase-like_N"/>
</dbReference>
<proteinExistence type="predicted"/>
<dbReference type="GO" id="GO:0016836">
    <property type="term" value="F:hydro-lyase activity"/>
    <property type="evidence" value="ECO:0007669"/>
    <property type="project" value="TreeGrafter"/>
</dbReference>
<evidence type="ECO:0000256" key="2">
    <source>
        <dbReference type="ARBA" id="ARBA00022723"/>
    </source>
</evidence>
<gene>
    <name evidence="5" type="ORF">FPZ11_14010</name>
</gene>
<dbReference type="InterPro" id="IPR036849">
    <property type="entry name" value="Enolase-like_C_sf"/>
</dbReference>
<dbReference type="PROSITE" id="PS00909">
    <property type="entry name" value="MR_MLE_2"/>
    <property type="match status" value="1"/>
</dbReference>
<dbReference type="PANTHER" id="PTHR13794:SF58">
    <property type="entry name" value="MITOCHONDRIAL ENOLASE SUPERFAMILY MEMBER 1"/>
    <property type="match status" value="1"/>
</dbReference>
<keyword evidence="6" id="KW-1185">Reference proteome</keyword>
<comment type="cofactor">
    <cofactor evidence="1">
        <name>Mg(2+)</name>
        <dbReference type="ChEBI" id="CHEBI:18420"/>
    </cofactor>
</comment>
<dbReference type="InterPro" id="IPR013341">
    <property type="entry name" value="Mandelate_racemase_N_dom"/>
</dbReference>
<dbReference type="GO" id="GO:0009063">
    <property type="term" value="P:amino acid catabolic process"/>
    <property type="evidence" value="ECO:0007669"/>
    <property type="project" value="InterPro"/>
</dbReference>
<dbReference type="InterPro" id="IPR029065">
    <property type="entry name" value="Enolase_C-like"/>
</dbReference>
<dbReference type="Pfam" id="PF13378">
    <property type="entry name" value="MR_MLE_C"/>
    <property type="match status" value="1"/>
</dbReference>
<dbReference type="InterPro" id="IPR013342">
    <property type="entry name" value="Mandelate_racemase_C"/>
</dbReference>
<dbReference type="SMART" id="SM00922">
    <property type="entry name" value="MR_MLE"/>
    <property type="match status" value="1"/>
</dbReference>
<dbReference type="Gene3D" id="3.30.390.10">
    <property type="entry name" value="Enolase-like, N-terminal domain"/>
    <property type="match status" value="1"/>
</dbReference>
<evidence type="ECO:0000313" key="5">
    <source>
        <dbReference type="EMBL" id="QDZ15722.1"/>
    </source>
</evidence>
<evidence type="ECO:0000256" key="1">
    <source>
        <dbReference type="ARBA" id="ARBA00001946"/>
    </source>
</evidence>
<keyword evidence="3" id="KW-0460">Magnesium</keyword>
<evidence type="ECO:0000313" key="6">
    <source>
        <dbReference type="Proteomes" id="UP000320216"/>
    </source>
</evidence>
<sequence length="368" mass="39501">MSPFDVGASIGAVPGLGRITTLRTRPIDVPLIRPWGPDVLEHHLIEVLVDTESGVIGHGFSWTPSIGAGSVRAMLDRDIHDFVVGRDADARALWAPLWRHLHEAGSGGVTTIAMAGLDLALWDAAGRAAQRPVAELIGARRASVEVYGSGVNRHYSRDELVAQAQRWADAGHSLVKMKVGGRPLAEDRERVAAVRATIGPDVELAIDANQLWTLEEAERAIGELSEFRLCWVEEPLLSDDLLGHAVLRSRVGVPIAMGENLHTAQRFREATELGAADILQPNAIRVGGITPYLEITAEADAAGMPVYPHLLPDLSGQLAMTMARPTPIEDVEDASFERLGILAEPAPLSIDGTLATSRERVGLGIVFA</sequence>
<feature type="domain" description="Mandelate racemase/muconate lactonizing enzyme C-terminal" evidence="4">
    <location>
        <begin position="157"/>
        <end position="254"/>
    </location>
</feature>
<evidence type="ECO:0000259" key="4">
    <source>
        <dbReference type="SMART" id="SM00922"/>
    </source>
</evidence>
<protein>
    <submittedName>
        <fullName evidence="5">Mandelate racemase/muconate lactonizing enzyme family protein</fullName>
    </submittedName>
</protein>
<dbReference type="CDD" id="cd03316">
    <property type="entry name" value="MR_like"/>
    <property type="match status" value="1"/>
</dbReference>
<dbReference type="SUPFAM" id="SSF54826">
    <property type="entry name" value="Enolase N-terminal domain-like"/>
    <property type="match status" value="1"/>
</dbReference>
<dbReference type="KEGG" id="huw:FPZ11_14010"/>
<dbReference type="InterPro" id="IPR046945">
    <property type="entry name" value="RHMD-like"/>
</dbReference>
<dbReference type="RefSeq" id="WP_146321756.1">
    <property type="nucleotide sequence ID" value="NZ_CP042305.1"/>
</dbReference>